<organism evidence="3">
    <name type="scientific">Colletotrichum fructicola (strain Nara gc5)</name>
    <name type="common">Anthracnose fungus</name>
    <name type="synonym">Colletotrichum gloeosporioides (strain Nara gc5)</name>
    <dbReference type="NCBI Taxonomy" id="1213859"/>
    <lineage>
        <taxon>Eukaryota</taxon>
        <taxon>Fungi</taxon>
        <taxon>Dikarya</taxon>
        <taxon>Ascomycota</taxon>
        <taxon>Pezizomycotina</taxon>
        <taxon>Sordariomycetes</taxon>
        <taxon>Hypocreomycetidae</taxon>
        <taxon>Glomerellales</taxon>
        <taxon>Glomerellaceae</taxon>
        <taxon>Colletotrichum</taxon>
        <taxon>Colletotrichum gloeosporioides species complex</taxon>
    </lineage>
</organism>
<dbReference type="EMBL" id="KB021035">
    <property type="protein sequence ID" value="ELA26585.1"/>
    <property type="molecule type" value="Genomic_DNA"/>
</dbReference>
<feature type="transmembrane region" description="Helical" evidence="1">
    <location>
        <begin position="197"/>
        <end position="214"/>
    </location>
</feature>
<keyword evidence="1" id="KW-0812">Transmembrane</keyword>
<reference evidence="3" key="1">
    <citation type="submission" date="2012-08" db="EMBL/GenBank/DDBJ databases">
        <title>Genome analysis of Colletotrichum orbiculare and Colletotrichum fructicola.</title>
        <authorList>
            <person name="Gan P.H.P."/>
            <person name="Ikeda K."/>
            <person name="Irieda H."/>
            <person name="Narusaka M."/>
            <person name="O'Connell R.J."/>
            <person name="Narusaka Y."/>
            <person name="Takano Y."/>
            <person name="Kubo Y."/>
            <person name="Shirasu K."/>
        </authorList>
    </citation>
    <scope>NUCLEOTIDE SEQUENCE</scope>
    <source>
        <strain evidence="3">Nara gc5</strain>
    </source>
</reference>
<name>L2FK79_COLFN</name>
<dbReference type="AlphaFoldDB" id="L2FK79"/>
<evidence type="ECO:0000313" key="3">
    <source>
        <dbReference type="EMBL" id="ELA26585.1"/>
    </source>
</evidence>
<feature type="domain" description="DUF6594" evidence="2">
    <location>
        <begin position="122"/>
        <end position="209"/>
    </location>
</feature>
<keyword evidence="1" id="KW-1133">Transmembrane helix</keyword>
<proteinExistence type="predicted"/>
<gene>
    <name evidence="3" type="ORF">CGGC5_12471</name>
</gene>
<accession>L2FK79</accession>
<feature type="transmembrane region" description="Helical" evidence="1">
    <location>
        <begin position="146"/>
        <end position="164"/>
    </location>
</feature>
<evidence type="ECO:0000256" key="1">
    <source>
        <dbReference type="SAM" id="Phobius"/>
    </source>
</evidence>
<dbReference type="HOGENOM" id="CLU_050262_0_0_1"/>
<dbReference type="STRING" id="1213859.L2FK79"/>
<dbReference type="InterPro" id="IPR046529">
    <property type="entry name" value="DUF6594"/>
</dbReference>
<dbReference type="Pfam" id="PF20237">
    <property type="entry name" value="DUF6594"/>
    <property type="match status" value="1"/>
</dbReference>
<feature type="transmembrane region" description="Helical" evidence="1">
    <location>
        <begin position="170"/>
        <end position="190"/>
    </location>
</feature>
<evidence type="ECO:0000259" key="2">
    <source>
        <dbReference type="Pfam" id="PF20237"/>
    </source>
</evidence>
<protein>
    <recommendedName>
        <fullName evidence="2">DUF6594 domain-containing protein</fullName>
    </recommendedName>
</protein>
<keyword evidence="1" id="KW-0472">Membrane</keyword>
<sequence>MTTKIREIRCGKKAEPTPSLSAYSFSEDGMRFRISFAEVQRMRIRKLQCQLVRHVVKMRLEGHESPGWEQTIKEYIKALKDHDYMENRPKSSRDPFLATGEYGVDNYVLNCNIDSDVSSDQSNEPITGTRGSNVAKTWYRGFKERIVIAATGGAFLVGPMWTMVLNGGLYTSLISTTAFVTGFGILMAYFLNESKDVLASTAAYAAVLVVFVGTSNS</sequence>